<dbReference type="Proteomes" id="UP000054485">
    <property type="component" value="Unassembled WGS sequence"/>
</dbReference>
<dbReference type="OrthoDB" id="2691556at2759"/>
<name>A0A0C9ZR45_9AGAM</name>
<sequence length="128" mass="14222">MADNAGIVVHKTPTRNSALTANSEAGLRYTPLAVGSTAVSEHINSVGVEVNNLRSWITRDVLNFEKCEADMTLQELGPKDTEQGSRVLYIIVFRKLILITTLSSKEFLAAWRQIVKCHRALWKGGVFH</sequence>
<protein>
    <submittedName>
        <fullName evidence="1">Uncharacterized protein</fullName>
    </submittedName>
</protein>
<reference evidence="1 2" key="1">
    <citation type="submission" date="2014-04" db="EMBL/GenBank/DDBJ databases">
        <authorList>
            <consortium name="DOE Joint Genome Institute"/>
            <person name="Kuo A."/>
            <person name="Ruytinx J."/>
            <person name="Rineau F."/>
            <person name="Colpaert J."/>
            <person name="Kohler A."/>
            <person name="Nagy L.G."/>
            <person name="Floudas D."/>
            <person name="Copeland A."/>
            <person name="Barry K.W."/>
            <person name="Cichocki N."/>
            <person name="Veneault-Fourrey C."/>
            <person name="LaButti K."/>
            <person name="Lindquist E.A."/>
            <person name="Lipzen A."/>
            <person name="Lundell T."/>
            <person name="Morin E."/>
            <person name="Murat C."/>
            <person name="Sun H."/>
            <person name="Tunlid A."/>
            <person name="Henrissat B."/>
            <person name="Grigoriev I.V."/>
            <person name="Hibbett D.S."/>
            <person name="Martin F."/>
            <person name="Nordberg H.P."/>
            <person name="Cantor M.N."/>
            <person name="Hua S.X."/>
        </authorList>
    </citation>
    <scope>NUCLEOTIDE SEQUENCE [LARGE SCALE GENOMIC DNA]</scope>
    <source>
        <strain evidence="1 2">UH-Slu-Lm8-n1</strain>
    </source>
</reference>
<keyword evidence="2" id="KW-1185">Reference proteome</keyword>
<evidence type="ECO:0000313" key="2">
    <source>
        <dbReference type="Proteomes" id="UP000054485"/>
    </source>
</evidence>
<reference evidence="2" key="2">
    <citation type="submission" date="2015-01" db="EMBL/GenBank/DDBJ databases">
        <title>Evolutionary Origins and Diversification of the Mycorrhizal Mutualists.</title>
        <authorList>
            <consortium name="DOE Joint Genome Institute"/>
            <consortium name="Mycorrhizal Genomics Consortium"/>
            <person name="Kohler A."/>
            <person name="Kuo A."/>
            <person name="Nagy L.G."/>
            <person name="Floudas D."/>
            <person name="Copeland A."/>
            <person name="Barry K.W."/>
            <person name="Cichocki N."/>
            <person name="Veneault-Fourrey C."/>
            <person name="LaButti K."/>
            <person name="Lindquist E.A."/>
            <person name="Lipzen A."/>
            <person name="Lundell T."/>
            <person name="Morin E."/>
            <person name="Murat C."/>
            <person name="Riley R."/>
            <person name="Ohm R."/>
            <person name="Sun H."/>
            <person name="Tunlid A."/>
            <person name="Henrissat B."/>
            <person name="Grigoriev I.V."/>
            <person name="Hibbett D.S."/>
            <person name="Martin F."/>
        </authorList>
    </citation>
    <scope>NUCLEOTIDE SEQUENCE [LARGE SCALE GENOMIC DNA]</scope>
    <source>
        <strain evidence="2">UH-Slu-Lm8-n1</strain>
    </source>
</reference>
<evidence type="ECO:0000313" key="1">
    <source>
        <dbReference type="EMBL" id="KIK40210.1"/>
    </source>
</evidence>
<gene>
    <name evidence="1" type="ORF">CY34DRAFT_13867</name>
</gene>
<organism evidence="1 2">
    <name type="scientific">Suillus luteus UH-Slu-Lm8-n1</name>
    <dbReference type="NCBI Taxonomy" id="930992"/>
    <lineage>
        <taxon>Eukaryota</taxon>
        <taxon>Fungi</taxon>
        <taxon>Dikarya</taxon>
        <taxon>Basidiomycota</taxon>
        <taxon>Agaricomycotina</taxon>
        <taxon>Agaricomycetes</taxon>
        <taxon>Agaricomycetidae</taxon>
        <taxon>Boletales</taxon>
        <taxon>Suillineae</taxon>
        <taxon>Suillaceae</taxon>
        <taxon>Suillus</taxon>
    </lineage>
</organism>
<dbReference type="AlphaFoldDB" id="A0A0C9ZR45"/>
<proteinExistence type="predicted"/>
<accession>A0A0C9ZR45</accession>
<dbReference type="HOGENOM" id="CLU_1961027_0_0_1"/>
<dbReference type="EMBL" id="KN835311">
    <property type="protein sequence ID" value="KIK40210.1"/>
    <property type="molecule type" value="Genomic_DNA"/>
</dbReference>
<dbReference type="InParanoid" id="A0A0C9ZR45"/>